<sequence length="725" mass="75633">MKRHLGFWLAAGWAAVLVLPWHIGGFWPVFWPGAQQNGPSAGDGMPALIQGLLLGRPWLLASVLPLLAALAGLRAKGGAKGGADGRARSAWLTAAGAGGLGWLLVESLAVTQPGLGLGAAAYALACLVLGAHGLALRGWCKGDVFIVASIGLVLGSILVFVGFPVVTILLSAVQGDDGRLTVAGLFDKLTDSGIWGLGCVLGTGSTCGVAWNTLALAGVVGVLTTGTGLAFALIAVRTGFRFKAALRLASILPVITPPFVIGLAIILLFGRAGVVTDLLSTLFDIPRSRWIYGMPGVVMAQILAFTPISFLVLVGVLQGVSPTLEEASQTLRATPWITFRTVTLPLIRPGLANAFLISFIESLADFGNPLVLGGNFDVLSTKIFYAVVGAAHDQGRAAVLAIILLSFTLSAFLAQRRWLGRRSYTTVAGKGDAGLPSPLPSGVRIAASAVAALWTGLTVLVYGTILVGGFLKSLGRDNTLTLIHYQTAFGIETGPNGWWFSGSAWDSLFTTLGVSLVAMPLTAALGLLTAYLLVRQSFVGRGAFEFLTMLSFAIPGTVIGVSYILAFNTPPLELTGTGLILIIAFVFRNMPVGIRAGIATLSQIDKSLDEASLTLGARSFTTLRRVILPLLRPAIVTAMVYSFVRAITSVSAVIFLVTAKYNLATAYIVGRAEVGEYGLAIAYSSALIAIMVVALLAIQLLVGERRLGRRTAALPVSTSASKVNA</sequence>
<keyword evidence="6 7" id="KW-0472">Membrane</keyword>
<dbReference type="PANTHER" id="PTHR30183">
    <property type="entry name" value="MOLYBDENUM TRANSPORT SYSTEM PERMEASE PROTEIN MODB"/>
    <property type="match status" value="1"/>
</dbReference>
<keyword evidence="3" id="KW-1003">Cell membrane</keyword>
<evidence type="ECO:0000259" key="8">
    <source>
        <dbReference type="PROSITE" id="PS50928"/>
    </source>
</evidence>
<dbReference type="PANTHER" id="PTHR30183:SF7">
    <property type="entry name" value="FERRIC TRANSPORT SYSTEM PERMEASE PROTEIN FBPB 1-RELATED"/>
    <property type="match status" value="1"/>
</dbReference>
<keyword evidence="10" id="KW-1185">Reference proteome</keyword>
<feature type="transmembrane region" description="Helical" evidence="7">
    <location>
        <begin position="115"/>
        <end position="135"/>
    </location>
</feature>
<evidence type="ECO:0000256" key="4">
    <source>
        <dbReference type="ARBA" id="ARBA00022692"/>
    </source>
</evidence>
<feature type="transmembrane region" description="Helical" evidence="7">
    <location>
        <begin position="445"/>
        <end position="471"/>
    </location>
</feature>
<dbReference type="InterPro" id="IPR000515">
    <property type="entry name" value="MetI-like"/>
</dbReference>
<proteinExistence type="inferred from homology"/>
<dbReference type="SUPFAM" id="SSF161098">
    <property type="entry name" value="MetI-like"/>
    <property type="match status" value="2"/>
</dbReference>
<gene>
    <name evidence="9" type="ORF">GBZ48_27775</name>
</gene>
<keyword evidence="4 7" id="KW-0812">Transmembrane</keyword>
<evidence type="ECO:0000256" key="5">
    <source>
        <dbReference type="ARBA" id="ARBA00022989"/>
    </source>
</evidence>
<evidence type="ECO:0000256" key="1">
    <source>
        <dbReference type="ARBA" id="ARBA00004651"/>
    </source>
</evidence>
<feature type="transmembrane region" description="Helical" evidence="7">
    <location>
        <begin position="248"/>
        <end position="270"/>
    </location>
</feature>
<dbReference type="InterPro" id="IPR035906">
    <property type="entry name" value="MetI-like_sf"/>
</dbReference>
<reference evidence="9 10" key="1">
    <citation type="submission" date="2019-10" db="EMBL/GenBank/DDBJ databases">
        <title>Genome sequence of Azospirillum melinis.</title>
        <authorList>
            <person name="Ambrosini A."/>
            <person name="Sant'Anna F.H."/>
            <person name="Cassan F.D."/>
            <person name="Souza E.M."/>
            <person name="Passaglia L.M.P."/>
        </authorList>
    </citation>
    <scope>NUCLEOTIDE SEQUENCE [LARGE SCALE GENOMIC DNA]</scope>
    <source>
        <strain evidence="9 10">TMCY0552</strain>
    </source>
</reference>
<evidence type="ECO:0000313" key="10">
    <source>
        <dbReference type="Proteomes" id="UP000605086"/>
    </source>
</evidence>
<feature type="transmembrane region" description="Helical" evidence="7">
    <location>
        <begin position="290"/>
        <end position="317"/>
    </location>
</feature>
<dbReference type="CDD" id="cd06261">
    <property type="entry name" value="TM_PBP2"/>
    <property type="match status" value="2"/>
</dbReference>
<feature type="transmembrane region" description="Helical" evidence="7">
    <location>
        <begin position="7"/>
        <end position="27"/>
    </location>
</feature>
<feature type="transmembrane region" description="Helical" evidence="7">
    <location>
        <begin position="337"/>
        <end position="360"/>
    </location>
</feature>
<dbReference type="Pfam" id="PF00528">
    <property type="entry name" value="BPD_transp_1"/>
    <property type="match status" value="2"/>
</dbReference>
<evidence type="ECO:0000256" key="3">
    <source>
        <dbReference type="ARBA" id="ARBA00022475"/>
    </source>
</evidence>
<dbReference type="PROSITE" id="PS50928">
    <property type="entry name" value="ABC_TM1"/>
    <property type="match status" value="2"/>
</dbReference>
<keyword evidence="5 7" id="KW-1133">Transmembrane helix</keyword>
<dbReference type="Proteomes" id="UP000605086">
    <property type="component" value="Unassembled WGS sequence"/>
</dbReference>
<comment type="caution">
    <text evidence="9">The sequence shown here is derived from an EMBL/GenBank/DDBJ whole genome shotgun (WGS) entry which is preliminary data.</text>
</comment>
<feature type="transmembrane region" description="Helical" evidence="7">
    <location>
        <begin position="214"/>
        <end position="236"/>
    </location>
</feature>
<dbReference type="Gene3D" id="1.10.3720.10">
    <property type="entry name" value="MetI-like"/>
    <property type="match status" value="2"/>
</dbReference>
<evidence type="ECO:0000256" key="2">
    <source>
        <dbReference type="ARBA" id="ARBA00022448"/>
    </source>
</evidence>
<feature type="transmembrane region" description="Helical" evidence="7">
    <location>
        <begin position="90"/>
        <end position="109"/>
    </location>
</feature>
<keyword evidence="2 7" id="KW-0813">Transport</keyword>
<feature type="domain" description="ABC transmembrane type-1" evidence="8">
    <location>
        <begin position="210"/>
        <end position="415"/>
    </location>
</feature>
<comment type="subcellular location">
    <subcellularLocation>
        <location evidence="1 7">Cell membrane</location>
        <topology evidence="1 7">Multi-pass membrane protein</topology>
    </subcellularLocation>
</comment>
<feature type="transmembrane region" description="Helical" evidence="7">
    <location>
        <begin position="546"/>
        <end position="566"/>
    </location>
</feature>
<feature type="transmembrane region" description="Helical" evidence="7">
    <location>
        <begin position="508"/>
        <end position="534"/>
    </location>
</feature>
<feature type="transmembrane region" description="Helical" evidence="7">
    <location>
        <begin position="144"/>
        <end position="170"/>
    </location>
</feature>
<dbReference type="RefSeq" id="WP_174473995.1">
    <property type="nucleotide sequence ID" value="NZ_JAGINN010000014.1"/>
</dbReference>
<evidence type="ECO:0000256" key="6">
    <source>
        <dbReference type="ARBA" id="ARBA00023136"/>
    </source>
</evidence>
<evidence type="ECO:0000256" key="7">
    <source>
        <dbReference type="RuleBase" id="RU363032"/>
    </source>
</evidence>
<dbReference type="EMBL" id="WHOS01000053">
    <property type="protein sequence ID" value="NUB03036.1"/>
    <property type="molecule type" value="Genomic_DNA"/>
</dbReference>
<feature type="transmembrane region" description="Helical" evidence="7">
    <location>
        <begin position="677"/>
        <end position="702"/>
    </location>
</feature>
<feature type="transmembrane region" description="Helical" evidence="7">
    <location>
        <begin position="397"/>
        <end position="414"/>
    </location>
</feature>
<protein>
    <submittedName>
        <fullName evidence="9">ABC transporter permease subunit</fullName>
    </submittedName>
</protein>
<name>A0ABX2KJW3_9PROT</name>
<feature type="domain" description="ABC transmembrane type-1" evidence="8">
    <location>
        <begin position="508"/>
        <end position="702"/>
    </location>
</feature>
<accession>A0ABX2KJW3</accession>
<feature type="transmembrane region" description="Helical" evidence="7">
    <location>
        <begin position="578"/>
        <end position="598"/>
    </location>
</feature>
<feature type="transmembrane region" description="Helical" evidence="7">
    <location>
        <begin position="47"/>
        <end position="70"/>
    </location>
</feature>
<evidence type="ECO:0000313" key="9">
    <source>
        <dbReference type="EMBL" id="NUB03036.1"/>
    </source>
</evidence>
<comment type="similarity">
    <text evidence="7">Belongs to the binding-protein-dependent transport system permease family.</text>
</comment>
<organism evidence="9 10">
    <name type="scientific">Azospirillum melinis</name>
    <dbReference type="NCBI Taxonomy" id="328839"/>
    <lineage>
        <taxon>Bacteria</taxon>
        <taxon>Pseudomonadati</taxon>
        <taxon>Pseudomonadota</taxon>
        <taxon>Alphaproteobacteria</taxon>
        <taxon>Rhodospirillales</taxon>
        <taxon>Azospirillaceae</taxon>
        <taxon>Azospirillum</taxon>
    </lineage>
</organism>